<dbReference type="RefSeq" id="WP_289963577.1">
    <property type="nucleotide sequence ID" value="NZ_JAUEOZ010000002.1"/>
</dbReference>
<accession>A0ABT7Y624</accession>
<dbReference type="EMBL" id="JAUEOZ010000002">
    <property type="protein sequence ID" value="MDN2483505.1"/>
    <property type="molecule type" value="Genomic_DNA"/>
</dbReference>
<evidence type="ECO:0000256" key="2">
    <source>
        <dbReference type="SAM" id="SignalP"/>
    </source>
</evidence>
<dbReference type="Gene3D" id="3.60.21.10">
    <property type="match status" value="1"/>
</dbReference>
<keyword evidence="4" id="KW-1185">Reference proteome</keyword>
<comment type="caution">
    <text evidence="3">The sequence shown here is derived from an EMBL/GenBank/DDBJ whole genome shotgun (WGS) entry which is preliminary data.</text>
</comment>
<dbReference type="PROSITE" id="PS51257">
    <property type="entry name" value="PROKAR_LIPOPROTEIN"/>
    <property type="match status" value="1"/>
</dbReference>
<dbReference type="InterPro" id="IPR008963">
    <property type="entry name" value="Purple_acid_Pase-like_N"/>
</dbReference>
<name>A0ABT7Y624_9VIBR</name>
<keyword evidence="1 2" id="KW-0732">Signal</keyword>
<dbReference type="SUPFAM" id="SSF49363">
    <property type="entry name" value="Purple acid phosphatase, N-terminal domain"/>
    <property type="match status" value="1"/>
</dbReference>
<dbReference type="InterPro" id="IPR029052">
    <property type="entry name" value="Metallo-depent_PP-like"/>
</dbReference>
<dbReference type="SUPFAM" id="SSF56300">
    <property type="entry name" value="Metallo-dependent phosphatases"/>
    <property type="match status" value="1"/>
</dbReference>
<organism evidence="3 4">
    <name type="scientific">Vibrio agarivorans</name>
    <dbReference type="NCBI Taxonomy" id="153622"/>
    <lineage>
        <taxon>Bacteria</taxon>
        <taxon>Pseudomonadati</taxon>
        <taxon>Pseudomonadota</taxon>
        <taxon>Gammaproteobacteria</taxon>
        <taxon>Vibrionales</taxon>
        <taxon>Vibrionaceae</taxon>
        <taxon>Vibrio</taxon>
    </lineage>
</organism>
<sequence>MKRRLLLSAAILAVLTGCNSSNSDDEQDPIIPEDGKPGVGVIPFDAPPYIQRPTVDSMTVRFELNSEERVVYYRELNSEEWIAHETTQVPVIDQAFHLENLVEAELNNLNSNTVYEYYIDTDYGQTPVYQFKTWPKKSDVEDGHVYKFAHYADTHAHNYTADLIQGLIEGECGGIASQCIEELASIYIAGDISGYLGHDHIATRKLLNLMSEITPFVPVSISFGNHDNDTYYETPKMYFKLPGISDGTQGTDKLTSWWEDRYLDTVIWGHNSVLDNNDKGELERQDSFFESRFSDIRNAYHAEEHSGIAYDLVNYTMMMTHYSCKSETWTGPMQSVCNWITLNDRAVHSSYNRYFGLHIHGHNHGGFNLGQSMNAPTAWAGLPSATRECRQCYGYAPHNEFESRWAGRGVMIAEMTYVDFKHEDGRDRRKMTLRVMDQDGGLDTTNETKVFMNTDKPETPAILNQDVTLEMDAVLPETLVVETNEYVDPASHKHHESHWQLTYTNAEGQKVTKDIWGKDTRAVNWSYDKNDNEGIDLIRYDMLNSFVDIYEEINQDRETPIITSTEVRVRHRNEFFTWSNYSDAFTVTMTEEGAIPPAL</sequence>
<proteinExistence type="predicted"/>
<gene>
    <name evidence="3" type="ORF">QWJ08_19350</name>
</gene>
<feature type="signal peptide" evidence="2">
    <location>
        <begin position="1"/>
        <end position="23"/>
    </location>
</feature>
<evidence type="ECO:0000313" key="3">
    <source>
        <dbReference type="EMBL" id="MDN2483505.1"/>
    </source>
</evidence>
<dbReference type="Proteomes" id="UP001169719">
    <property type="component" value="Unassembled WGS sequence"/>
</dbReference>
<reference evidence="3" key="1">
    <citation type="submission" date="2024-05" db="EMBL/GenBank/DDBJ databases">
        <title>Genome Sequences of Four Agar- Degrading Marine Bacteria.</title>
        <authorList>
            <person name="Phillips E.K."/>
            <person name="Shaffer J.C."/>
            <person name="Henson M.W."/>
            <person name="Temperton B."/>
            <person name="Thrash C.J."/>
            <person name="Martin M.O."/>
        </authorList>
    </citation>
    <scope>NUCLEOTIDE SEQUENCE</scope>
    <source>
        <strain evidence="3">EKP203</strain>
    </source>
</reference>
<evidence type="ECO:0000256" key="1">
    <source>
        <dbReference type="ARBA" id="ARBA00022729"/>
    </source>
</evidence>
<evidence type="ECO:0000313" key="4">
    <source>
        <dbReference type="Proteomes" id="UP001169719"/>
    </source>
</evidence>
<protein>
    <submittedName>
        <fullName evidence="3">Fibronectin type III domain-containing protein</fullName>
    </submittedName>
</protein>
<feature type="chain" id="PRO_5045841483" evidence="2">
    <location>
        <begin position="24"/>
        <end position="599"/>
    </location>
</feature>